<evidence type="ECO:0000256" key="6">
    <source>
        <dbReference type="SAM" id="MobiDB-lite"/>
    </source>
</evidence>
<feature type="region of interest" description="Disordered" evidence="6">
    <location>
        <begin position="171"/>
        <end position="197"/>
    </location>
</feature>
<dbReference type="GO" id="GO:0000977">
    <property type="term" value="F:RNA polymerase II transcription regulatory region sequence-specific DNA binding"/>
    <property type="evidence" value="ECO:0007669"/>
    <property type="project" value="TreeGrafter"/>
</dbReference>
<proteinExistence type="predicted"/>
<dbReference type="PROSITE" id="PS50888">
    <property type="entry name" value="BHLH"/>
    <property type="match status" value="1"/>
</dbReference>
<dbReference type="PANTHER" id="PTHR23349:SF68">
    <property type="entry name" value="FI14601P"/>
    <property type="match status" value="1"/>
</dbReference>
<dbReference type="GO" id="GO:0046983">
    <property type="term" value="F:protein dimerization activity"/>
    <property type="evidence" value="ECO:0007669"/>
    <property type="project" value="InterPro"/>
</dbReference>
<feature type="domain" description="BHLH" evidence="7">
    <location>
        <begin position="77"/>
        <end position="129"/>
    </location>
</feature>
<dbReference type="SMART" id="SM00353">
    <property type="entry name" value="HLH"/>
    <property type="match status" value="1"/>
</dbReference>
<keyword evidence="9" id="KW-1185">Reference proteome</keyword>
<dbReference type="PANTHER" id="PTHR23349">
    <property type="entry name" value="BASIC HELIX-LOOP-HELIX TRANSCRIPTION FACTOR, TWIST"/>
    <property type="match status" value="1"/>
</dbReference>
<name>A0A814ITK6_ADIRI</name>
<evidence type="ECO:0000256" key="4">
    <source>
        <dbReference type="ARBA" id="ARBA00023163"/>
    </source>
</evidence>
<sequence length="197" mass="22310">MFNVSNDYFISPPSSSSSSSASMIFNSNSSYHPYSRFPASYHPTNELPAYSLGTNQSTWTELETISERQPGAPRIFKRRVSANKKERRRTLSINTAFSDLRTAIPNVQPDTKLSKIKTLKLATKYIEYLLDILAQDDPTAMPSAFKADITRTRKESRESNKVTQKCSIIRRKKFHSSTTHANRKDELGGPKRSGNRN</sequence>
<dbReference type="Pfam" id="PF00010">
    <property type="entry name" value="HLH"/>
    <property type="match status" value="1"/>
</dbReference>
<evidence type="ECO:0000313" key="8">
    <source>
        <dbReference type="EMBL" id="CAF1030317.1"/>
    </source>
</evidence>
<dbReference type="CDD" id="cd11466">
    <property type="entry name" value="bHLH_TS_HAND"/>
    <property type="match status" value="1"/>
</dbReference>
<evidence type="ECO:0000256" key="2">
    <source>
        <dbReference type="ARBA" id="ARBA00023015"/>
    </source>
</evidence>
<organism evidence="8 9">
    <name type="scientific">Adineta ricciae</name>
    <name type="common">Rotifer</name>
    <dbReference type="NCBI Taxonomy" id="249248"/>
    <lineage>
        <taxon>Eukaryota</taxon>
        <taxon>Metazoa</taxon>
        <taxon>Spiralia</taxon>
        <taxon>Gnathifera</taxon>
        <taxon>Rotifera</taxon>
        <taxon>Eurotatoria</taxon>
        <taxon>Bdelloidea</taxon>
        <taxon>Adinetida</taxon>
        <taxon>Adinetidae</taxon>
        <taxon>Adineta</taxon>
    </lineage>
</organism>
<dbReference type="FunFam" id="4.10.280.10:FF:000010">
    <property type="entry name" value="Scleraxis bHLH transcription factor"/>
    <property type="match status" value="1"/>
</dbReference>
<dbReference type="GO" id="GO:0005634">
    <property type="term" value="C:nucleus"/>
    <property type="evidence" value="ECO:0007669"/>
    <property type="project" value="UniProtKB-SubCell"/>
</dbReference>
<dbReference type="GO" id="GO:0000981">
    <property type="term" value="F:DNA-binding transcription factor activity, RNA polymerase II-specific"/>
    <property type="evidence" value="ECO:0007669"/>
    <property type="project" value="TreeGrafter"/>
</dbReference>
<dbReference type="InterPro" id="IPR036638">
    <property type="entry name" value="HLH_DNA-bd_sf"/>
</dbReference>
<dbReference type="InterPro" id="IPR050283">
    <property type="entry name" value="E-box_TF_Regulators"/>
</dbReference>
<dbReference type="GO" id="GO:0032502">
    <property type="term" value="P:developmental process"/>
    <property type="evidence" value="ECO:0007669"/>
    <property type="project" value="TreeGrafter"/>
</dbReference>
<protein>
    <recommendedName>
        <fullName evidence="7">BHLH domain-containing protein</fullName>
    </recommendedName>
</protein>
<keyword evidence="5" id="KW-0539">Nucleus</keyword>
<accession>A0A814ITK6</accession>
<evidence type="ECO:0000256" key="3">
    <source>
        <dbReference type="ARBA" id="ARBA00023125"/>
    </source>
</evidence>
<comment type="subcellular location">
    <subcellularLocation>
        <location evidence="1">Nucleus</location>
    </subcellularLocation>
</comment>
<evidence type="ECO:0000256" key="1">
    <source>
        <dbReference type="ARBA" id="ARBA00004123"/>
    </source>
</evidence>
<dbReference type="Proteomes" id="UP000663828">
    <property type="component" value="Unassembled WGS sequence"/>
</dbReference>
<dbReference type="Gene3D" id="4.10.280.10">
    <property type="entry name" value="Helix-loop-helix DNA-binding domain"/>
    <property type="match status" value="1"/>
</dbReference>
<evidence type="ECO:0000259" key="7">
    <source>
        <dbReference type="PROSITE" id="PS50888"/>
    </source>
</evidence>
<reference evidence="8" key="1">
    <citation type="submission" date="2021-02" db="EMBL/GenBank/DDBJ databases">
        <authorList>
            <person name="Nowell W R."/>
        </authorList>
    </citation>
    <scope>NUCLEOTIDE SEQUENCE</scope>
</reference>
<dbReference type="AlphaFoldDB" id="A0A814ITK6"/>
<dbReference type="EMBL" id="CAJNOR010000890">
    <property type="protein sequence ID" value="CAF1030317.1"/>
    <property type="molecule type" value="Genomic_DNA"/>
</dbReference>
<dbReference type="SUPFAM" id="SSF47459">
    <property type="entry name" value="HLH, helix-loop-helix DNA-binding domain"/>
    <property type="match status" value="1"/>
</dbReference>
<evidence type="ECO:0000256" key="5">
    <source>
        <dbReference type="ARBA" id="ARBA00023242"/>
    </source>
</evidence>
<keyword evidence="3" id="KW-0238">DNA-binding</keyword>
<comment type="caution">
    <text evidence="8">The sequence shown here is derived from an EMBL/GenBank/DDBJ whole genome shotgun (WGS) entry which is preliminary data.</text>
</comment>
<keyword evidence="2" id="KW-0805">Transcription regulation</keyword>
<evidence type="ECO:0000313" key="9">
    <source>
        <dbReference type="Proteomes" id="UP000663828"/>
    </source>
</evidence>
<dbReference type="InterPro" id="IPR011598">
    <property type="entry name" value="bHLH_dom"/>
</dbReference>
<gene>
    <name evidence="8" type="ORF">XAT740_LOCUS14714</name>
</gene>
<keyword evidence="4" id="KW-0804">Transcription</keyword>